<gene>
    <name evidence="9" type="ORF">XA68_10999</name>
</gene>
<dbReference type="AlphaFoldDB" id="A0A2A9PR15"/>
<evidence type="ECO:0000313" key="10">
    <source>
        <dbReference type="Proteomes" id="UP000037136"/>
    </source>
</evidence>
<dbReference type="STRING" id="268505.A0A2A9PR15"/>
<keyword evidence="10" id="KW-1185">Reference proteome</keyword>
<dbReference type="GO" id="GO:0000978">
    <property type="term" value="F:RNA polymerase II cis-regulatory region sequence-specific DNA binding"/>
    <property type="evidence" value="ECO:0007669"/>
    <property type="project" value="TreeGrafter"/>
</dbReference>
<dbReference type="GO" id="GO:0005634">
    <property type="term" value="C:nucleus"/>
    <property type="evidence" value="ECO:0007669"/>
    <property type="project" value="UniProtKB-SubCell"/>
</dbReference>
<keyword evidence="2" id="KW-0805">Transcription regulation</keyword>
<accession>A0A2A9PR15</accession>
<dbReference type="InterPro" id="IPR030456">
    <property type="entry name" value="TF_fork_head_CS_2"/>
</dbReference>
<dbReference type="GO" id="GO:0000981">
    <property type="term" value="F:DNA-binding transcription factor activity, RNA polymerase II-specific"/>
    <property type="evidence" value="ECO:0007669"/>
    <property type="project" value="TreeGrafter"/>
</dbReference>
<keyword evidence="5 6" id="KW-0539">Nucleus</keyword>
<evidence type="ECO:0000256" key="4">
    <source>
        <dbReference type="ARBA" id="ARBA00023163"/>
    </source>
</evidence>
<dbReference type="SMART" id="SM00339">
    <property type="entry name" value="FH"/>
    <property type="match status" value="1"/>
</dbReference>
<evidence type="ECO:0000256" key="2">
    <source>
        <dbReference type="ARBA" id="ARBA00023015"/>
    </source>
</evidence>
<dbReference type="SUPFAM" id="SSF46785">
    <property type="entry name" value="Winged helix' DNA-binding domain"/>
    <property type="match status" value="1"/>
</dbReference>
<dbReference type="InterPro" id="IPR001766">
    <property type="entry name" value="Fork_head_dom"/>
</dbReference>
<dbReference type="OrthoDB" id="5954824at2759"/>
<sequence length="503" mass="55146">MHMLSGGVDMLSPLASSRMGSGDHHYIDVDASLLVSPAMDEQERVYSSNFYSPAICYVQPHGHTMSGQSVADSYAFMAATQSCLLVKSEHQTLPSPPLAPGDLHGSHDYQDLPMGVFHTDYPVSPEAWSPVASTLVQAGHELDGCQGADELLSTTSQNLPAGLDSFPGLDPMSFGLSMDPAFCVLSPDELVIKAPMSLVTPKSETSPARLDDVPEMQPPCAPRPVKDGNKLDEPYAQLIYRAFMSQPDHAMTLQDIYQWFRDNTNKAVTEKGGWQNSIRHNLSMNAAFTKRHRKGEGGDFRCLMEDAKRTNEWVLEDWAVCYGVQSTTRYRKGNPRRRTGTRSTNHEARQRTQHSAKRAVSGRKGGCAARDSRLRDRSCHRRRSSTARLSSPPRSIMPELYSPESFAVSQAVYERARTIHRGQQMLRPQGAAADFGMLTLTSSTTAPATSTTTTTTTTTAVDQDACAASYSFPYAVRDDAHVAYNGDQLCVDTAYDWSDSGGA</sequence>
<dbReference type="PROSITE" id="PS00658">
    <property type="entry name" value="FORK_HEAD_2"/>
    <property type="match status" value="1"/>
</dbReference>
<organism evidence="9 10">
    <name type="scientific">Ophiocordyceps unilateralis</name>
    <name type="common">Zombie-ant fungus</name>
    <name type="synonym">Torrubia unilateralis</name>
    <dbReference type="NCBI Taxonomy" id="268505"/>
    <lineage>
        <taxon>Eukaryota</taxon>
        <taxon>Fungi</taxon>
        <taxon>Dikarya</taxon>
        <taxon>Ascomycota</taxon>
        <taxon>Pezizomycotina</taxon>
        <taxon>Sordariomycetes</taxon>
        <taxon>Hypocreomycetidae</taxon>
        <taxon>Hypocreales</taxon>
        <taxon>Ophiocordycipitaceae</taxon>
        <taxon>Ophiocordyceps</taxon>
    </lineage>
</organism>
<keyword evidence="3 6" id="KW-0238">DNA-binding</keyword>
<evidence type="ECO:0000256" key="5">
    <source>
        <dbReference type="ARBA" id="ARBA00023242"/>
    </source>
</evidence>
<evidence type="ECO:0000259" key="8">
    <source>
        <dbReference type="PROSITE" id="PS50039"/>
    </source>
</evidence>
<dbReference type="InterPro" id="IPR036388">
    <property type="entry name" value="WH-like_DNA-bd_sf"/>
</dbReference>
<evidence type="ECO:0000313" key="9">
    <source>
        <dbReference type="EMBL" id="PFH62946.1"/>
    </source>
</evidence>
<dbReference type="Pfam" id="PF00250">
    <property type="entry name" value="Forkhead"/>
    <property type="match status" value="1"/>
</dbReference>
<dbReference type="PANTHER" id="PTHR45881:SF5">
    <property type="entry name" value="FORK-HEAD DOMAIN-CONTAINING PROTEIN"/>
    <property type="match status" value="1"/>
</dbReference>
<evidence type="ECO:0000256" key="1">
    <source>
        <dbReference type="ARBA" id="ARBA00004123"/>
    </source>
</evidence>
<protein>
    <recommendedName>
        <fullName evidence="8">Fork-head domain-containing protein</fullName>
    </recommendedName>
</protein>
<dbReference type="Gene3D" id="1.10.10.10">
    <property type="entry name" value="Winged helix-like DNA-binding domain superfamily/Winged helix DNA-binding domain"/>
    <property type="match status" value="1"/>
</dbReference>
<proteinExistence type="predicted"/>
<dbReference type="EMBL" id="LAZP02000013">
    <property type="protein sequence ID" value="PFH62946.1"/>
    <property type="molecule type" value="Genomic_DNA"/>
</dbReference>
<evidence type="ECO:0000256" key="7">
    <source>
        <dbReference type="SAM" id="MobiDB-lite"/>
    </source>
</evidence>
<evidence type="ECO:0000256" key="6">
    <source>
        <dbReference type="PROSITE-ProRule" id="PRU00089"/>
    </source>
</evidence>
<keyword evidence="4" id="KW-0804">Transcription</keyword>
<dbReference type="InterPro" id="IPR036390">
    <property type="entry name" value="WH_DNA-bd_sf"/>
</dbReference>
<feature type="domain" description="Fork-head" evidence="8">
    <location>
        <begin position="230"/>
        <end position="340"/>
    </location>
</feature>
<name>A0A2A9PR15_OPHUN</name>
<dbReference type="PANTHER" id="PTHR45881">
    <property type="entry name" value="CHECKPOINT SUPPRESSOR 1-LIKE, ISOFORM A-RELATED"/>
    <property type="match status" value="1"/>
</dbReference>
<feature type="compositionally biased region" description="Basic residues" evidence="7">
    <location>
        <begin position="330"/>
        <end position="340"/>
    </location>
</feature>
<reference evidence="9 10" key="2">
    <citation type="journal article" date="2017" name="Sci. Rep.">
        <title>Ant-infecting Ophiocordyceps genomes reveal a high diversity of potential behavioral manipulation genes and a possible major role for enterotoxins.</title>
        <authorList>
            <person name="de Bekker C."/>
            <person name="Ohm R.A."/>
            <person name="Evans H.C."/>
            <person name="Brachmann A."/>
            <person name="Hughes D.P."/>
        </authorList>
    </citation>
    <scope>NUCLEOTIDE SEQUENCE [LARGE SCALE GENOMIC DNA]</scope>
    <source>
        <strain evidence="9 10">SC16a</strain>
    </source>
</reference>
<reference evidence="9 10" key="1">
    <citation type="journal article" date="2015" name="BMC Genomics">
        <title>Gene expression during zombie ant biting behavior reflects the complexity underlying fungal parasitic behavioral manipulation.</title>
        <authorList>
            <person name="de Bekker C."/>
            <person name="Ohm R.A."/>
            <person name="Loreto R.G."/>
            <person name="Sebastian A."/>
            <person name="Albert I."/>
            <person name="Merrow M."/>
            <person name="Brachmann A."/>
            <person name="Hughes D.P."/>
        </authorList>
    </citation>
    <scope>NUCLEOTIDE SEQUENCE [LARGE SCALE GENOMIC DNA]</scope>
    <source>
        <strain evidence="9 10">SC16a</strain>
    </source>
</reference>
<feature type="compositionally biased region" description="Basic residues" evidence="7">
    <location>
        <begin position="351"/>
        <end position="361"/>
    </location>
</feature>
<feature type="region of interest" description="Disordered" evidence="7">
    <location>
        <begin position="202"/>
        <end position="228"/>
    </location>
</feature>
<dbReference type="PROSITE" id="PS50039">
    <property type="entry name" value="FORK_HEAD_3"/>
    <property type="match status" value="1"/>
</dbReference>
<evidence type="ECO:0000256" key="3">
    <source>
        <dbReference type="ARBA" id="ARBA00023125"/>
    </source>
</evidence>
<feature type="region of interest" description="Disordered" evidence="7">
    <location>
        <begin position="330"/>
        <end position="396"/>
    </location>
</feature>
<feature type="DNA-binding region" description="Fork-head" evidence="6">
    <location>
        <begin position="230"/>
        <end position="340"/>
    </location>
</feature>
<comment type="caution">
    <text evidence="9">The sequence shown here is derived from an EMBL/GenBank/DDBJ whole genome shotgun (WGS) entry which is preliminary data.</text>
</comment>
<comment type="subcellular location">
    <subcellularLocation>
        <location evidence="1 6">Nucleus</location>
    </subcellularLocation>
</comment>
<dbReference type="Proteomes" id="UP000037136">
    <property type="component" value="Unassembled WGS sequence"/>
</dbReference>